<dbReference type="AlphaFoldDB" id="A0A9W6F9W9"/>
<name>A0A9W6F9W9_9CHLO</name>
<evidence type="ECO:0000256" key="8">
    <source>
        <dbReference type="ARBA" id="ARBA00022989"/>
    </source>
</evidence>
<keyword evidence="13" id="KW-1185">Reference proteome</keyword>
<dbReference type="GO" id="GO:0031201">
    <property type="term" value="C:SNARE complex"/>
    <property type="evidence" value="ECO:0007669"/>
    <property type="project" value="TreeGrafter"/>
</dbReference>
<proteinExistence type="inferred from homology"/>
<dbReference type="PANTHER" id="PTHR13050:SF7">
    <property type="entry name" value="VESICLE TRANSPORT PROTEIN USE1"/>
    <property type="match status" value="1"/>
</dbReference>
<accession>A0A9W6F9W9</accession>
<feature type="region of interest" description="Disordered" evidence="10">
    <location>
        <begin position="320"/>
        <end position="378"/>
    </location>
</feature>
<evidence type="ECO:0000256" key="3">
    <source>
        <dbReference type="ARBA" id="ARBA00022448"/>
    </source>
</evidence>
<keyword evidence="3" id="KW-0813">Transport</keyword>
<evidence type="ECO:0000313" key="12">
    <source>
        <dbReference type="EMBL" id="GLC61170.1"/>
    </source>
</evidence>
<feature type="compositionally biased region" description="Gly residues" evidence="10">
    <location>
        <begin position="335"/>
        <end position="355"/>
    </location>
</feature>
<feature type="transmembrane region" description="Helical" evidence="11">
    <location>
        <begin position="290"/>
        <end position="309"/>
    </location>
</feature>
<sequence length="378" mass="36759">MAIPQAAAIAPSLPDPQDSQLEISFRRLLESCLTHLQALDAAAAAAAAGSTAAATATTPAGGGGGDAAAGVDGSGSGAAASASGGGADSDTAARILKMRHYVDTLRELLSDLRAQQDTLGLDAATLDLYDTHVKAVAAAVPKVQLPPYCQGLISGSAIAPGGGGYGGGGSCPAPPNLSYLTPPPARPGVTPAGGARAGPSGRGAEAGGLSSAASERLREAEAAQALLTDELAGLTAALKANALGMAGAVSERGRLLEATDAALGDSLAATKKNTAEAGRQVKRSGGNLCFTVAVLLAVGLAFTAMVLYIKFTNLMGYRAAPSTSTSTSPPPPLSFGGGGGAGGWAGSAGGGGGAVEGFAERQPHDVGGPWREGHGGEL</sequence>
<keyword evidence="4 11" id="KW-0812">Transmembrane</keyword>
<reference evidence="12 13" key="1">
    <citation type="journal article" date="2023" name="Commun. Biol.">
        <title>Reorganization of the ancestral sex-determining regions during the evolution of trioecy in Pleodorina starrii.</title>
        <authorList>
            <person name="Takahashi K."/>
            <person name="Suzuki S."/>
            <person name="Kawai-Toyooka H."/>
            <person name="Yamamoto K."/>
            <person name="Hamaji T."/>
            <person name="Ootsuki R."/>
            <person name="Yamaguchi H."/>
            <person name="Kawachi M."/>
            <person name="Higashiyama T."/>
            <person name="Nozaki H."/>
        </authorList>
    </citation>
    <scope>NUCLEOTIDE SEQUENCE [LARGE SCALE GENOMIC DNA]</scope>
    <source>
        <strain evidence="12 13">NIES-4479</strain>
    </source>
</reference>
<dbReference type="Proteomes" id="UP001165080">
    <property type="component" value="Unassembled WGS sequence"/>
</dbReference>
<comment type="subcellular location">
    <subcellularLocation>
        <location evidence="1">Endoplasmic reticulum membrane</location>
        <topology evidence="1">Single-pass type IV membrane protein</topology>
    </subcellularLocation>
</comment>
<evidence type="ECO:0000256" key="5">
    <source>
        <dbReference type="ARBA" id="ARBA00022824"/>
    </source>
</evidence>
<dbReference type="GO" id="GO:0015031">
    <property type="term" value="P:protein transport"/>
    <property type="evidence" value="ECO:0007669"/>
    <property type="project" value="UniProtKB-KW"/>
</dbReference>
<dbReference type="GO" id="GO:0006890">
    <property type="term" value="P:retrograde vesicle-mediated transport, Golgi to endoplasmic reticulum"/>
    <property type="evidence" value="ECO:0007669"/>
    <property type="project" value="TreeGrafter"/>
</dbReference>
<keyword evidence="6" id="KW-0931">ER-Golgi transport</keyword>
<dbReference type="InterPro" id="IPR019150">
    <property type="entry name" value="Vesicle_transport_protein_Use1"/>
</dbReference>
<keyword evidence="9 11" id="KW-0472">Membrane</keyword>
<organism evidence="12 13">
    <name type="scientific">Pleodorina starrii</name>
    <dbReference type="NCBI Taxonomy" id="330485"/>
    <lineage>
        <taxon>Eukaryota</taxon>
        <taxon>Viridiplantae</taxon>
        <taxon>Chlorophyta</taxon>
        <taxon>core chlorophytes</taxon>
        <taxon>Chlorophyceae</taxon>
        <taxon>CS clade</taxon>
        <taxon>Chlamydomonadales</taxon>
        <taxon>Volvocaceae</taxon>
        <taxon>Pleodorina</taxon>
    </lineage>
</organism>
<dbReference type="EMBL" id="BRXU01000043">
    <property type="protein sequence ID" value="GLC61170.1"/>
    <property type="molecule type" value="Genomic_DNA"/>
</dbReference>
<dbReference type="GO" id="GO:0005484">
    <property type="term" value="F:SNAP receptor activity"/>
    <property type="evidence" value="ECO:0007669"/>
    <property type="project" value="TreeGrafter"/>
</dbReference>
<keyword evidence="7" id="KW-0653">Protein transport</keyword>
<evidence type="ECO:0000256" key="11">
    <source>
        <dbReference type="SAM" id="Phobius"/>
    </source>
</evidence>
<evidence type="ECO:0000256" key="1">
    <source>
        <dbReference type="ARBA" id="ARBA00004163"/>
    </source>
</evidence>
<dbReference type="PANTHER" id="PTHR13050">
    <property type="entry name" value="USE1-LIKE PROTEIN"/>
    <property type="match status" value="1"/>
</dbReference>
<evidence type="ECO:0000256" key="6">
    <source>
        <dbReference type="ARBA" id="ARBA00022892"/>
    </source>
</evidence>
<keyword evidence="8 11" id="KW-1133">Transmembrane helix</keyword>
<evidence type="ECO:0000256" key="4">
    <source>
        <dbReference type="ARBA" id="ARBA00022692"/>
    </source>
</evidence>
<comment type="similarity">
    <text evidence="2">Belongs to the USE1 family.</text>
</comment>
<evidence type="ECO:0000256" key="9">
    <source>
        <dbReference type="ARBA" id="ARBA00023136"/>
    </source>
</evidence>
<comment type="caution">
    <text evidence="12">The sequence shown here is derived from an EMBL/GenBank/DDBJ whole genome shotgun (WGS) entry which is preliminary data.</text>
</comment>
<evidence type="ECO:0000313" key="13">
    <source>
        <dbReference type="Proteomes" id="UP001165080"/>
    </source>
</evidence>
<feature type="region of interest" description="Disordered" evidence="10">
    <location>
        <begin position="176"/>
        <end position="213"/>
    </location>
</feature>
<evidence type="ECO:0000256" key="10">
    <source>
        <dbReference type="SAM" id="MobiDB-lite"/>
    </source>
</evidence>
<evidence type="ECO:0000256" key="2">
    <source>
        <dbReference type="ARBA" id="ARBA00007891"/>
    </source>
</evidence>
<protein>
    <submittedName>
        <fullName evidence="12">Uncharacterized protein</fullName>
    </submittedName>
</protein>
<dbReference type="GO" id="GO:0005789">
    <property type="term" value="C:endoplasmic reticulum membrane"/>
    <property type="evidence" value="ECO:0007669"/>
    <property type="project" value="UniProtKB-SubCell"/>
</dbReference>
<keyword evidence="5" id="KW-0256">Endoplasmic reticulum</keyword>
<evidence type="ECO:0000256" key="7">
    <source>
        <dbReference type="ARBA" id="ARBA00022927"/>
    </source>
</evidence>
<gene>
    <name evidence="12" type="primary">PLESTBF000872</name>
    <name evidence="12" type="ORF">PLESTB_001727100</name>
</gene>